<organism evidence="1 2">
    <name type="scientific">Vitis rotundifolia</name>
    <name type="common">Muscadine grape</name>
    <dbReference type="NCBI Taxonomy" id="103349"/>
    <lineage>
        <taxon>Eukaryota</taxon>
        <taxon>Viridiplantae</taxon>
        <taxon>Streptophyta</taxon>
        <taxon>Embryophyta</taxon>
        <taxon>Tracheophyta</taxon>
        <taxon>Spermatophyta</taxon>
        <taxon>Magnoliopsida</taxon>
        <taxon>eudicotyledons</taxon>
        <taxon>Gunneridae</taxon>
        <taxon>Pentapetalae</taxon>
        <taxon>rosids</taxon>
        <taxon>Vitales</taxon>
        <taxon>Vitaceae</taxon>
        <taxon>Viteae</taxon>
        <taxon>Vitis</taxon>
    </lineage>
</organism>
<dbReference type="PANTHER" id="PTHR12381:SF56">
    <property type="entry name" value="B30.2_SPRY DOMAIN-CONTAINING PROTEIN-RELATED"/>
    <property type="match status" value="1"/>
</dbReference>
<dbReference type="AlphaFoldDB" id="A0AA38YZ61"/>
<dbReference type="EMBL" id="JARBHA010000016">
    <property type="protein sequence ID" value="KAJ9679339.1"/>
    <property type="molecule type" value="Genomic_DNA"/>
</dbReference>
<reference evidence="1 2" key="1">
    <citation type="journal article" date="2023" name="BMC Biotechnol.">
        <title>Vitis rotundifolia cv Carlos genome sequencing.</title>
        <authorList>
            <person name="Huff M."/>
            <person name="Hulse-Kemp A."/>
            <person name="Scheffler B."/>
            <person name="Youngblood R."/>
            <person name="Simpson S."/>
            <person name="Babiker E."/>
            <person name="Staton M."/>
        </authorList>
    </citation>
    <scope>NUCLEOTIDE SEQUENCE [LARGE SCALE GENOMIC DNA]</scope>
    <source>
        <tissue evidence="1">Leaf</tissue>
    </source>
</reference>
<evidence type="ECO:0000313" key="2">
    <source>
        <dbReference type="Proteomes" id="UP001168098"/>
    </source>
</evidence>
<dbReference type="InterPro" id="IPR043136">
    <property type="entry name" value="B30.2/SPRY_sf"/>
</dbReference>
<accession>A0AA38YZ61</accession>
<gene>
    <name evidence="1" type="ORF">PVL29_021308</name>
</gene>
<evidence type="ECO:0000313" key="1">
    <source>
        <dbReference type="EMBL" id="KAJ9679339.1"/>
    </source>
</evidence>
<dbReference type="GO" id="GO:0003723">
    <property type="term" value="F:RNA binding"/>
    <property type="evidence" value="ECO:0007669"/>
    <property type="project" value="TreeGrafter"/>
</dbReference>
<name>A0AA38YZ61_VITRO</name>
<sequence length="142" mass="15652">MEDNPPNQQHVCRLGISRGDDGVGNLREIENNFGFDGVGKFSVSKIFSNHDEKFGVGGTIVFVVNPETKPLTSIGFSKNEQQLGIAKEFDVGQKGLGVIMDSLTRKLHWESTLFPHVLLKNVMVSSECTTKGEFVSEEGYKC</sequence>
<comment type="caution">
    <text evidence="1">The sequence shown here is derived from an EMBL/GenBank/DDBJ whole genome shotgun (WGS) entry which is preliminary data.</text>
</comment>
<protein>
    <submittedName>
        <fullName evidence="1">Uncharacterized protein</fullName>
    </submittedName>
</protein>
<dbReference type="Proteomes" id="UP001168098">
    <property type="component" value="Unassembled WGS sequence"/>
</dbReference>
<dbReference type="GO" id="GO:0005634">
    <property type="term" value="C:nucleus"/>
    <property type="evidence" value="ECO:0007669"/>
    <property type="project" value="TreeGrafter"/>
</dbReference>
<keyword evidence="2" id="KW-1185">Reference proteome</keyword>
<dbReference type="PANTHER" id="PTHR12381">
    <property type="entry name" value="HETEROGENEOUS NUCLEAR RIBONUCLEOPROTEIN U FAMILY MEMBER"/>
    <property type="match status" value="1"/>
</dbReference>
<dbReference type="GO" id="GO:0000380">
    <property type="term" value="P:alternative mRNA splicing, via spliceosome"/>
    <property type="evidence" value="ECO:0007669"/>
    <property type="project" value="TreeGrafter"/>
</dbReference>
<proteinExistence type="predicted"/>
<dbReference type="Gene3D" id="2.60.120.920">
    <property type="match status" value="1"/>
</dbReference>